<name>A0A9D2CBL2_9BACT</name>
<reference evidence="2" key="1">
    <citation type="journal article" date="2021" name="PeerJ">
        <title>Extensive microbial diversity within the chicken gut microbiome revealed by metagenomics and culture.</title>
        <authorList>
            <person name="Gilroy R."/>
            <person name="Ravi A."/>
            <person name="Getino M."/>
            <person name="Pursley I."/>
            <person name="Horton D.L."/>
            <person name="Alikhan N.F."/>
            <person name="Baker D."/>
            <person name="Gharbi K."/>
            <person name="Hall N."/>
            <person name="Watson M."/>
            <person name="Adriaenssens E.M."/>
            <person name="Foster-Nyarko E."/>
            <person name="Jarju S."/>
            <person name="Secka A."/>
            <person name="Antonio M."/>
            <person name="Oren A."/>
            <person name="Chaudhuri R.R."/>
            <person name="La Ragione R."/>
            <person name="Hildebrand F."/>
            <person name="Pallen M.J."/>
        </authorList>
    </citation>
    <scope>NUCLEOTIDE SEQUENCE</scope>
    <source>
        <strain evidence="2">5134</strain>
    </source>
</reference>
<dbReference type="Proteomes" id="UP000886844">
    <property type="component" value="Unassembled WGS sequence"/>
</dbReference>
<protein>
    <recommendedName>
        <fullName evidence="1">Uroporphyrinogen decarboxylase (URO-D) domain-containing protein</fullName>
    </recommendedName>
</protein>
<dbReference type="GO" id="GO:0004853">
    <property type="term" value="F:uroporphyrinogen decarboxylase activity"/>
    <property type="evidence" value="ECO:0007669"/>
    <property type="project" value="InterPro"/>
</dbReference>
<dbReference type="SUPFAM" id="SSF51726">
    <property type="entry name" value="UROD/MetE-like"/>
    <property type="match status" value="1"/>
</dbReference>
<dbReference type="GO" id="GO:0006779">
    <property type="term" value="P:porphyrin-containing compound biosynthetic process"/>
    <property type="evidence" value="ECO:0007669"/>
    <property type="project" value="InterPro"/>
</dbReference>
<gene>
    <name evidence="2" type="ORF">H9828_01275</name>
</gene>
<accession>A0A9D2CBL2</accession>
<reference evidence="2" key="2">
    <citation type="submission" date="2021-04" db="EMBL/GenBank/DDBJ databases">
        <authorList>
            <person name="Gilroy R."/>
        </authorList>
    </citation>
    <scope>NUCLEOTIDE SEQUENCE</scope>
    <source>
        <strain evidence="2">5134</strain>
    </source>
</reference>
<dbReference type="InterPro" id="IPR052024">
    <property type="entry name" value="Methanogen_methyltrans"/>
</dbReference>
<feature type="domain" description="Uroporphyrinogen decarboxylase (URO-D)" evidence="1">
    <location>
        <begin position="183"/>
        <end position="386"/>
    </location>
</feature>
<dbReference type="Pfam" id="PF01208">
    <property type="entry name" value="URO-D"/>
    <property type="match status" value="1"/>
</dbReference>
<evidence type="ECO:0000259" key="1">
    <source>
        <dbReference type="Pfam" id="PF01208"/>
    </source>
</evidence>
<evidence type="ECO:0000313" key="2">
    <source>
        <dbReference type="EMBL" id="HIY68029.1"/>
    </source>
</evidence>
<dbReference type="PANTHER" id="PTHR47099">
    <property type="entry name" value="METHYLCOBAMIDE:COM METHYLTRANSFERASE MTBA"/>
    <property type="match status" value="1"/>
</dbReference>
<dbReference type="PANTHER" id="PTHR47099:SF1">
    <property type="entry name" value="METHYLCOBAMIDE:COM METHYLTRANSFERASE MTBA"/>
    <property type="match status" value="1"/>
</dbReference>
<organism evidence="2 3">
    <name type="scientific">Candidatus Alistipes intestinigallinarum</name>
    <dbReference type="NCBI Taxonomy" id="2838440"/>
    <lineage>
        <taxon>Bacteria</taxon>
        <taxon>Pseudomonadati</taxon>
        <taxon>Bacteroidota</taxon>
        <taxon>Bacteroidia</taxon>
        <taxon>Bacteroidales</taxon>
        <taxon>Rikenellaceae</taxon>
        <taxon>Alistipes</taxon>
    </lineage>
</organism>
<dbReference type="Gene3D" id="3.20.20.210">
    <property type="match status" value="1"/>
</dbReference>
<dbReference type="EMBL" id="DXDA01000012">
    <property type="protein sequence ID" value="HIY68029.1"/>
    <property type="molecule type" value="Genomic_DNA"/>
</dbReference>
<comment type="caution">
    <text evidence="2">The sequence shown here is derived from an EMBL/GenBank/DDBJ whole genome shotgun (WGS) entry which is preliminary data.</text>
</comment>
<dbReference type="InterPro" id="IPR000257">
    <property type="entry name" value="Uroporphyrinogen_deCOase"/>
</dbReference>
<proteinExistence type="predicted"/>
<dbReference type="AlphaFoldDB" id="A0A9D2CBL2"/>
<evidence type="ECO:0000313" key="3">
    <source>
        <dbReference type="Proteomes" id="UP000886844"/>
    </source>
</evidence>
<sequence>MNSYERVKTTLNHEEPDRVPYDLSGTTVTGICRGAFLNAMRERGLSTSYDEAECDPISQIVTPIEETLQALKSDTRRIGARRVPEYEKIRQRDSDGSWSLVDHWDCGWRMSDHELYYSQYSYPLGDAPSITEGLKHWGVPAWNEKMIAQMEKDIEPLAQHLGTYCGIADRNCAGLTEMSTRIRKHENWYMDTVLDPEGVEELAEQITRHKLAYWESLFGWLRRNGYLDKILVASECDDLGTQSSTLIDPAQLRAWIIPRYKRIFAFIKEQHPTVKTFMHSCGAIRPLIPDLIDAGLDILNPVQFTAHDMDLKRLKADFGKDLVFWGGGIDTQSTLCKGTPDEVRDQVKRILDIMAPGGGYVFAPVHNIQDDVSAANFWAMWDTLMEYGKY</sequence>
<dbReference type="InterPro" id="IPR038071">
    <property type="entry name" value="UROD/MetE-like_sf"/>
</dbReference>